<name>H8XP77_FLAIG</name>
<sequence>MKQLLTITFLFSFLLTDAQIEVEFHFKNQCESAVAKDSISFELQNLTTSESFYSEYSKVLIPSPGKYELFVTIRNGKYERSYEEKMEFQDSKKVIDTLAIPKILFETDNDSKTNYSKYLKCEKVCNGYEVDYFENGEKKLEGYFSKGKAIWETEFEKNGSFTKYYYDKFDRYTRVESYDSKGKLTEYYLNFYKRKNWIQKTYDGSGKLIKSEIKTYIR</sequence>
<dbReference type="PATRIC" id="fig|1094466.5.peg.1164"/>
<dbReference type="Proteomes" id="UP000007599">
    <property type="component" value="Chromosome I"/>
</dbReference>
<dbReference type="AlphaFoldDB" id="H8XP77"/>
<dbReference type="OrthoDB" id="671157at2"/>
<keyword evidence="2" id="KW-1185">Reference proteome</keyword>
<organism evidence="1 2">
    <name type="scientific">Flavobacterium indicum (strain DSM 17447 / CIP 109464 / GPTSA100-9)</name>
    <dbReference type="NCBI Taxonomy" id="1094466"/>
    <lineage>
        <taxon>Bacteria</taxon>
        <taxon>Pseudomonadati</taxon>
        <taxon>Bacteroidota</taxon>
        <taxon>Flavobacteriia</taxon>
        <taxon>Flavobacteriales</taxon>
        <taxon>Flavobacteriaceae</taxon>
        <taxon>Flavobacterium</taxon>
    </lineage>
</organism>
<gene>
    <name evidence="1" type="ordered locus">KQS_05935</name>
</gene>
<reference evidence="2" key="2">
    <citation type="submission" date="2012-03" db="EMBL/GenBank/DDBJ databases">
        <title>Complete genome sequence of Flavobacterium indicum GPTSA100-9T, isolated from warm spring water.</title>
        <authorList>
            <person name="Barbier P."/>
            <person name="Houel A."/>
            <person name="Loux V."/>
            <person name="Poulain J."/>
            <person name="Bernardet J.-F."/>
            <person name="Touchon M."/>
            <person name="Duchaud E."/>
        </authorList>
    </citation>
    <scope>NUCLEOTIDE SEQUENCE [LARGE SCALE GENOMIC DNA]</scope>
    <source>
        <strain evidence="2">DSM 17447 / CIP 109464 / GPTSA100-9</strain>
    </source>
</reference>
<protein>
    <submittedName>
        <fullName evidence="1">Uncharacterized protein</fullName>
    </submittedName>
</protein>
<dbReference type="KEGG" id="fin:KQS_05935"/>
<accession>H8XP77</accession>
<dbReference type="EMBL" id="HE774682">
    <property type="protein sequence ID" value="CCG53151.1"/>
    <property type="molecule type" value="Genomic_DNA"/>
</dbReference>
<evidence type="ECO:0000313" key="2">
    <source>
        <dbReference type="Proteomes" id="UP000007599"/>
    </source>
</evidence>
<dbReference type="eggNOG" id="COG2849">
    <property type="taxonomic scope" value="Bacteria"/>
</dbReference>
<evidence type="ECO:0000313" key="1">
    <source>
        <dbReference type="EMBL" id="CCG53151.1"/>
    </source>
</evidence>
<reference evidence="1 2" key="1">
    <citation type="journal article" date="2012" name="J. Bacteriol.">
        <title>Complete Genome Sequence of Flavobacterium indicum GPSTA100-9T, Isolated from Warm Spring Water.</title>
        <authorList>
            <person name="Barbier P."/>
            <person name="Houel A."/>
            <person name="Loux V."/>
            <person name="Poulain J."/>
            <person name="Bernardet J.F."/>
            <person name="Touchon M."/>
            <person name="Duchaud E."/>
        </authorList>
    </citation>
    <scope>NUCLEOTIDE SEQUENCE [LARGE SCALE GENOMIC DNA]</scope>
    <source>
        <strain evidence="2">DSM 17447 / CIP 109464 / GPTSA100-9</strain>
    </source>
</reference>
<dbReference type="HOGENOM" id="CLU_1265384_0_0_10"/>
<dbReference type="RefSeq" id="WP_014388277.1">
    <property type="nucleotide sequence ID" value="NC_017025.1"/>
</dbReference>
<proteinExistence type="predicted"/>
<dbReference type="Gene3D" id="3.90.930.1">
    <property type="match status" value="1"/>
</dbReference>